<dbReference type="Proteomes" id="UP001154078">
    <property type="component" value="Chromosome 1"/>
</dbReference>
<evidence type="ECO:0000256" key="7">
    <source>
        <dbReference type="SAM" id="MobiDB-lite"/>
    </source>
</evidence>
<dbReference type="OrthoDB" id="10000452at2759"/>
<organism evidence="9 10">
    <name type="scientific">Brassicogethes aeneus</name>
    <name type="common">Rape pollen beetle</name>
    <name type="synonym">Meligethes aeneus</name>
    <dbReference type="NCBI Taxonomy" id="1431903"/>
    <lineage>
        <taxon>Eukaryota</taxon>
        <taxon>Metazoa</taxon>
        <taxon>Ecdysozoa</taxon>
        <taxon>Arthropoda</taxon>
        <taxon>Hexapoda</taxon>
        <taxon>Insecta</taxon>
        <taxon>Pterygota</taxon>
        <taxon>Neoptera</taxon>
        <taxon>Endopterygota</taxon>
        <taxon>Coleoptera</taxon>
        <taxon>Polyphaga</taxon>
        <taxon>Cucujiformia</taxon>
        <taxon>Nitidulidae</taxon>
        <taxon>Meligethinae</taxon>
        <taxon>Brassicogethes</taxon>
    </lineage>
</organism>
<dbReference type="GO" id="GO:0003677">
    <property type="term" value="F:DNA binding"/>
    <property type="evidence" value="ECO:0007669"/>
    <property type="project" value="UniProtKB-KW"/>
</dbReference>
<dbReference type="SMART" id="SM00536">
    <property type="entry name" value="AXH"/>
    <property type="match status" value="1"/>
</dbReference>
<reference evidence="9" key="1">
    <citation type="submission" date="2021-12" db="EMBL/GenBank/DDBJ databases">
        <authorList>
            <person name="King R."/>
        </authorList>
    </citation>
    <scope>NUCLEOTIDE SEQUENCE</scope>
</reference>
<feature type="domain" description="AXH" evidence="8">
    <location>
        <begin position="248"/>
        <end position="379"/>
    </location>
</feature>
<dbReference type="PANTHER" id="PTHR13392">
    <property type="entry name" value="ATAXIN 1"/>
    <property type="match status" value="1"/>
</dbReference>
<feature type="region of interest" description="Disordered" evidence="7">
    <location>
        <begin position="221"/>
        <end position="257"/>
    </location>
</feature>
<feature type="region of interest" description="Disordered" evidence="7">
    <location>
        <begin position="34"/>
        <end position="81"/>
    </location>
</feature>
<evidence type="ECO:0000256" key="4">
    <source>
        <dbReference type="ARBA" id="ARBA00023125"/>
    </source>
</evidence>
<keyword evidence="6" id="KW-0539">Nucleus</keyword>
<protein>
    <recommendedName>
        <fullName evidence="8">AXH domain-containing protein</fullName>
    </recommendedName>
</protein>
<dbReference type="EMBL" id="OV121132">
    <property type="protein sequence ID" value="CAH0547891.1"/>
    <property type="molecule type" value="Genomic_DNA"/>
</dbReference>
<evidence type="ECO:0000259" key="8">
    <source>
        <dbReference type="PROSITE" id="PS51148"/>
    </source>
</evidence>
<feature type="compositionally biased region" description="Low complexity" evidence="7">
    <location>
        <begin position="382"/>
        <end position="392"/>
    </location>
</feature>
<evidence type="ECO:0000256" key="2">
    <source>
        <dbReference type="ARBA" id="ARBA00022491"/>
    </source>
</evidence>
<keyword evidence="10" id="KW-1185">Reference proteome</keyword>
<dbReference type="AlphaFoldDB" id="A0A9P0AQJ2"/>
<feature type="region of interest" description="Disordered" evidence="7">
    <location>
        <begin position="146"/>
        <end position="202"/>
    </location>
</feature>
<feature type="compositionally biased region" description="Polar residues" evidence="7">
    <location>
        <begin position="402"/>
        <end position="422"/>
    </location>
</feature>
<keyword evidence="2" id="KW-0678">Repressor</keyword>
<dbReference type="PROSITE" id="PS51148">
    <property type="entry name" value="AXH"/>
    <property type="match status" value="1"/>
</dbReference>
<dbReference type="InterPro" id="IPR043404">
    <property type="entry name" value="ATAXIN1-like"/>
</dbReference>
<keyword evidence="5" id="KW-0804">Transcription</keyword>
<feature type="compositionally biased region" description="Polar residues" evidence="7">
    <location>
        <begin position="239"/>
        <end position="257"/>
    </location>
</feature>
<evidence type="ECO:0000313" key="10">
    <source>
        <dbReference type="Proteomes" id="UP001154078"/>
    </source>
</evidence>
<evidence type="ECO:0000313" key="9">
    <source>
        <dbReference type="EMBL" id="CAH0547891.1"/>
    </source>
</evidence>
<feature type="compositionally biased region" description="Low complexity" evidence="7">
    <location>
        <begin position="146"/>
        <end position="167"/>
    </location>
</feature>
<dbReference type="InterPro" id="IPR036096">
    <property type="entry name" value="Ataxin_AXH_dom_sf"/>
</dbReference>
<dbReference type="Pfam" id="PF08517">
    <property type="entry name" value="AXH"/>
    <property type="match status" value="1"/>
</dbReference>
<dbReference type="GO" id="GO:0005634">
    <property type="term" value="C:nucleus"/>
    <property type="evidence" value="ECO:0007669"/>
    <property type="project" value="UniProtKB-SubCell"/>
</dbReference>
<evidence type="ECO:0000256" key="1">
    <source>
        <dbReference type="ARBA" id="ARBA00004123"/>
    </source>
</evidence>
<accession>A0A9P0AQJ2</accession>
<evidence type="ECO:0000256" key="3">
    <source>
        <dbReference type="ARBA" id="ARBA00023015"/>
    </source>
</evidence>
<gene>
    <name evidence="9" type="ORF">MELIAE_LOCUS1786</name>
</gene>
<feature type="compositionally biased region" description="Polar residues" evidence="7">
    <location>
        <begin position="38"/>
        <end position="53"/>
    </location>
</feature>
<dbReference type="PANTHER" id="PTHR13392:SF13">
    <property type="entry name" value="AXH DOMAIN-CONTAINING PROTEIN"/>
    <property type="match status" value="1"/>
</dbReference>
<sequence length="457" mass="51394">MISASVEGRIPYMTYPEPWRGPTKQQQELFLVPAPKPLNNSRYNGVTTSSPNGTRLVPPLVQPSRPISKYPSPTSLPSIPVSPVNLTQKDDASDDLSHFHSPYRNMYPNPYFSYPLYPQQPQPYLLSRGYNLQPTPLSPMESFSPNIPTPSSTSTFLSPPSTFSPPSSMKPQQQTILRDKRTPPHTPTSTIQGHAIPFKVPSGKEGSLKHRILIRPEDQIRNGPLDLQKPPEGRRRLQATMSPPRSPKKTLNNNTIPGSFAKGSLIQLASGDLKKIEDMRTEDFIMSADNNPELRLAESTVVKIEENRLSGSATITLSYNQRQAQVEVESPLEHPYFVMGRGWASCNPERSQQCYGLSVHGLQVGDILISLTPRENHHHRQQQQQSHQQLSHHNNKAGGATIMTSATNTSMTSRMVTTTPNDRLSPDRKRRWSAPDDMCEEEQQQQQQLQLRRHRID</sequence>
<dbReference type="SUPFAM" id="SSF102031">
    <property type="entry name" value="AXH domain"/>
    <property type="match status" value="1"/>
</dbReference>
<evidence type="ECO:0000256" key="6">
    <source>
        <dbReference type="ARBA" id="ARBA00023242"/>
    </source>
</evidence>
<feature type="region of interest" description="Disordered" evidence="7">
    <location>
        <begin position="375"/>
        <end position="457"/>
    </location>
</feature>
<evidence type="ECO:0000256" key="5">
    <source>
        <dbReference type="ARBA" id="ARBA00023163"/>
    </source>
</evidence>
<name>A0A9P0AQJ2_BRAAE</name>
<keyword evidence="4" id="KW-0238">DNA-binding</keyword>
<dbReference type="Gene3D" id="2.170.16.10">
    <property type="entry name" value="Hedgehog/Intein (Hint) domain"/>
    <property type="match status" value="1"/>
</dbReference>
<proteinExistence type="predicted"/>
<dbReference type="InterPro" id="IPR003652">
    <property type="entry name" value="Ataxin_AXH_dom"/>
</dbReference>
<dbReference type="GO" id="GO:0006355">
    <property type="term" value="P:regulation of DNA-templated transcription"/>
    <property type="evidence" value="ECO:0007669"/>
    <property type="project" value="InterPro"/>
</dbReference>
<comment type="subcellular location">
    <subcellularLocation>
        <location evidence="1">Nucleus</location>
    </subcellularLocation>
</comment>
<keyword evidence="3" id="KW-0805">Transcription regulation</keyword>
<dbReference type="GO" id="GO:0003723">
    <property type="term" value="F:RNA binding"/>
    <property type="evidence" value="ECO:0007669"/>
    <property type="project" value="InterPro"/>
</dbReference>